<keyword evidence="2" id="KW-1003">Cell membrane</keyword>
<organism evidence="7 8">
    <name type="scientific">Pseudonocardia zijingensis</name>
    <dbReference type="NCBI Taxonomy" id="153376"/>
    <lineage>
        <taxon>Bacteria</taxon>
        <taxon>Bacillati</taxon>
        <taxon>Actinomycetota</taxon>
        <taxon>Actinomycetes</taxon>
        <taxon>Pseudonocardiales</taxon>
        <taxon>Pseudonocardiaceae</taxon>
        <taxon>Pseudonocardia</taxon>
    </lineage>
</organism>
<evidence type="ECO:0000256" key="6">
    <source>
        <dbReference type="SAM" id="MobiDB-lite"/>
    </source>
</evidence>
<comment type="caution">
    <text evidence="7">The sequence shown here is derived from an EMBL/GenBank/DDBJ whole genome shotgun (WGS) entry which is preliminary data.</text>
</comment>
<evidence type="ECO:0000313" key="7">
    <source>
        <dbReference type="EMBL" id="GAA0942745.1"/>
    </source>
</evidence>
<evidence type="ECO:0008006" key="9">
    <source>
        <dbReference type="Google" id="ProtNLM"/>
    </source>
</evidence>
<evidence type="ECO:0000256" key="3">
    <source>
        <dbReference type="ARBA" id="ARBA00022692"/>
    </source>
</evidence>
<feature type="region of interest" description="Disordered" evidence="6">
    <location>
        <begin position="81"/>
        <end position="102"/>
    </location>
</feature>
<dbReference type="InterPro" id="IPR019108">
    <property type="entry name" value="Caa3_assmbl_CtaG-rel"/>
</dbReference>
<gene>
    <name evidence="7" type="ORF">GCM10009559_39160</name>
</gene>
<comment type="subcellular location">
    <subcellularLocation>
        <location evidence="1">Cell membrane</location>
        <topology evidence="1">Multi-pass membrane protein</topology>
    </subcellularLocation>
</comment>
<evidence type="ECO:0000313" key="8">
    <source>
        <dbReference type="Proteomes" id="UP001499967"/>
    </source>
</evidence>
<dbReference type="EMBL" id="BAAAHP010000108">
    <property type="protein sequence ID" value="GAA0942745.1"/>
    <property type="molecule type" value="Genomic_DNA"/>
</dbReference>
<name>A0ABN1QHF1_9PSEU</name>
<sequence length="102" mass="10863">MLVAVAVSPAVPGHDPRGHMVQHLLLGMFAPLARVLAAPDRLLLGVLPLSRRAAVRRLLRSQVLHVLTHPATAAVVDVGGSTCSTSPRCTRPRPTTPSHTTW</sequence>
<keyword evidence="3" id="KW-0812">Transmembrane</keyword>
<evidence type="ECO:0000256" key="2">
    <source>
        <dbReference type="ARBA" id="ARBA00022475"/>
    </source>
</evidence>
<dbReference type="Proteomes" id="UP001499967">
    <property type="component" value="Unassembled WGS sequence"/>
</dbReference>
<keyword evidence="4" id="KW-1133">Transmembrane helix</keyword>
<proteinExistence type="predicted"/>
<dbReference type="Pfam" id="PF09678">
    <property type="entry name" value="Caa3_CtaG"/>
    <property type="match status" value="1"/>
</dbReference>
<evidence type="ECO:0000256" key="5">
    <source>
        <dbReference type="ARBA" id="ARBA00023136"/>
    </source>
</evidence>
<evidence type="ECO:0000256" key="1">
    <source>
        <dbReference type="ARBA" id="ARBA00004651"/>
    </source>
</evidence>
<reference evidence="7 8" key="1">
    <citation type="journal article" date="2019" name="Int. J. Syst. Evol. Microbiol.">
        <title>The Global Catalogue of Microorganisms (GCM) 10K type strain sequencing project: providing services to taxonomists for standard genome sequencing and annotation.</title>
        <authorList>
            <consortium name="The Broad Institute Genomics Platform"/>
            <consortium name="The Broad Institute Genome Sequencing Center for Infectious Disease"/>
            <person name="Wu L."/>
            <person name="Ma J."/>
        </authorList>
    </citation>
    <scope>NUCLEOTIDE SEQUENCE [LARGE SCALE GENOMIC DNA]</scope>
    <source>
        <strain evidence="7 8">JCM 11117</strain>
    </source>
</reference>
<keyword evidence="8" id="KW-1185">Reference proteome</keyword>
<evidence type="ECO:0000256" key="4">
    <source>
        <dbReference type="ARBA" id="ARBA00022989"/>
    </source>
</evidence>
<protein>
    <recommendedName>
        <fullName evidence="9">Secreted protein</fullName>
    </recommendedName>
</protein>
<keyword evidence="5" id="KW-0472">Membrane</keyword>
<accession>A0ABN1QHF1</accession>